<dbReference type="AlphaFoldDB" id="A0AAV4C1U0"/>
<feature type="signal peptide" evidence="3">
    <location>
        <begin position="1"/>
        <end position="15"/>
    </location>
</feature>
<feature type="chain" id="PRO_5043461466" description="Antistasin-like domain-containing protein" evidence="3">
    <location>
        <begin position="16"/>
        <end position="103"/>
    </location>
</feature>
<dbReference type="PROSITE" id="PS51252">
    <property type="entry name" value="ANTISTASIN"/>
    <property type="match status" value="1"/>
</dbReference>
<dbReference type="Pfam" id="PF02822">
    <property type="entry name" value="Antistasin"/>
    <property type="match status" value="1"/>
</dbReference>
<protein>
    <recommendedName>
        <fullName evidence="4">Antistasin-like domain-containing protein</fullName>
    </recommendedName>
</protein>
<organism evidence="5 6">
    <name type="scientific">Plakobranchus ocellatus</name>
    <dbReference type="NCBI Taxonomy" id="259542"/>
    <lineage>
        <taxon>Eukaryota</taxon>
        <taxon>Metazoa</taxon>
        <taxon>Spiralia</taxon>
        <taxon>Lophotrochozoa</taxon>
        <taxon>Mollusca</taxon>
        <taxon>Gastropoda</taxon>
        <taxon>Heterobranchia</taxon>
        <taxon>Euthyneura</taxon>
        <taxon>Panpulmonata</taxon>
        <taxon>Sacoglossa</taxon>
        <taxon>Placobranchoidea</taxon>
        <taxon>Plakobranchidae</taxon>
        <taxon>Plakobranchus</taxon>
    </lineage>
</organism>
<evidence type="ECO:0000256" key="3">
    <source>
        <dbReference type="SAM" id="SignalP"/>
    </source>
</evidence>
<evidence type="ECO:0000313" key="6">
    <source>
        <dbReference type="Proteomes" id="UP000735302"/>
    </source>
</evidence>
<evidence type="ECO:0000256" key="1">
    <source>
        <dbReference type="ARBA" id="ARBA00022690"/>
    </source>
</evidence>
<accession>A0AAV4C1U0</accession>
<evidence type="ECO:0000256" key="2">
    <source>
        <dbReference type="ARBA" id="ARBA00022900"/>
    </source>
</evidence>
<dbReference type="InterPro" id="IPR011061">
    <property type="entry name" value="Hirudin/antistatin"/>
</dbReference>
<keyword evidence="3" id="KW-0732">Signal</keyword>
<proteinExistence type="predicted"/>
<keyword evidence="2" id="KW-0722">Serine protease inhibitor</keyword>
<comment type="caution">
    <text evidence="5">The sequence shown here is derived from an EMBL/GenBank/DDBJ whole genome shotgun (WGS) entry which is preliminary data.</text>
</comment>
<dbReference type="InterPro" id="IPR004094">
    <property type="entry name" value="Antistasin-like"/>
</dbReference>
<feature type="domain" description="Antistasin-like" evidence="4">
    <location>
        <begin position="77"/>
        <end position="102"/>
    </location>
</feature>
<gene>
    <name evidence="5" type="ORF">PoB_005207700</name>
</gene>
<dbReference type="EMBL" id="BLXT01005762">
    <property type="protein sequence ID" value="GFO25572.1"/>
    <property type="molecule type" value="Genomic_DNA"/>
</dbReference>
<dbReference type="SUPFAM" id="SSF57262">
    <property type="entry name" value="Leech antihemostatic proteins"/>
    <property type="match status" value="1"/>
</dbReference>
<dbReference type="Proteomes" id="UP000735302">
    <property type="component" value="Unassembled WGS sequence"/>
</dbReference>
<keyword evidence="1" id="KW-0646">Protease inhibitor</keyword>
<reference evidence="5 6" key="1">
    <citation type="journal article" date="2021" name="Elife">
        <title>Chloroplast acquisition without the gene transfer in kleptoplastic sea slugs, Plakobranchus ocellatus.</title>
        <authorList>
            <person name="Maeda T."/>
            <person name="Takahashi S."/>
            <person name="Yoshida T."/>
            <person name="Shimamura S."/>
            <person name="Takaki Y."/>
            <person name="Nagai Y."/>
            <person name="Toyoda A."/>
            <person name="Suzuki Y."/>
            <person name="Arimoto A."/>
            <person name="Ishii H."/>
            <person name="Satoh N."/>
            <person name="Nishiyama T."/>
            <person name="Hasebe M."/>
            <person name="Maruyama T."/>
            <person name="Minagawa J."/>
            <person name="Obokata J."/>
            <person name="Shigenobu S."/>
        </authorList>
    </citation>
    <scope>NUCLEOTIDE SEQUENCE [LARGE SCALE GENOMIC DNA]</scope>
</reference>
<dbReference type="Gene3D" id="2.10.22.10">
    <property type="entry name" value="Antistasin, domain 1"/>
    <property type="match status" value="1"/>
</dbReference>
<sequence length="103" mass="10868">MKILFLCTIFVLAAATSEDKRQLVGICVEECSMTLTDSQIMAALGIKSCPDGQVCQSNGCGHTCQPDGTITKPPSHCSNVICRMFCANGFQLGSDGCPICKCA</sequence>
<name>A0AAV4C1U0_9GAST</name>
<keyword evidence="6" id="KW-1185">Reference proteome</keyword>
<dbReference type="GO" id="GO:0004867">
    <property type="term" value="F:serine-type endopeptidase inhibitor activity"/>
    <property type="evidence" value="ECO:0007669"/>
    <property type="project" value="UniProtKB-KW"/>
</dbReference>
<evidence type="ECO:0000313" key="5">
    <source>
        <dbReference type="EMBL" id="GFO25572.1"/>
    </source>
</evidence>
<evidence type="ECO:0000259" key="4">
    <source>
        <dbReference type="PROSITE" id="PS51252"/>
    </source>
</evidence>